<dbReference type="RefSeq" id="WP_204392302.1">
    <property type="nucleotide sequence ID" value="NZ_JAFBBW010000001.1"/>
</dbReference>
<dbReference type="Proteomes" id="UP001595960">
    <property type="component" value="Unassembled WGS sequence"/>
</dbReference>
<organism evidence="2 3">
    <name type="scientific">Agromyces aurantiacus</name>
    <dbReference type="NCBI Taxonomy" id="165814"/>
    <lineage>
        <taxon>Bacteria</taxon>
        <taxon>Bacillati</taxon>
        <taxon>Actinomycetota</taxon>
        <taxon>Actinomycetes</taxon>
        <taxon>Micrococcales</taxon>
        <taxon>Microbacteriaceae</taxon>
        <taxon>Agromyces</taxon>
    </lineage>
</organism>
<keyword evidence="3" id="KW-1185">Reference proteome</keyword>
<sequence length="134" mass="14291">MEPEPGRSAAPAAERGGWLSRIPLWVRILVPVLVLGGLAVALVVGLVDASESDDPEEVASAMCREAALEELDSPDRTAGDVSQDFEVIETDGGYRVQGTATYEDEDGATQSGLVRCVVAEEDGALRVRSVRFKF</sequence>
<evidence type="ECO:0000313" key="2">
    <source>
        <dbReference type="EMBL" id="MFC4828962.1"/>
    </source>
</evidence>
<keyword evidence="1" id="KW-0472">Membrane</keyword>
<evidence type="ECO:0000313" key="3">
    <source>
        <dbReference type="Proteomes" id="UP001595960"/>
    </source>
</evidence>
<reference evidence="3" key="1">
    <citation type="journal article" date="2019" name="Int. J. Syst. Evol. Microbiol.">
        <title>The Global Catalogue of Microorganisms (GCM) 10K type strain sequencing project: providing services to taxonomists for standard genome sequencing and annotation.</title>
        <authorList>
            <consortium name="The Broad Institute Genomics Platform"/>
            <consortium name="The Broad Institute Genome Sequencing Center for Infectious Disease"/>
            <person name="Wu L."/>
            <person name="Ma J."/>
        </authorList>
    </citation>
    <scope>NUCLEOTIDE SEQUENCE [LARGE SCALE GENOMIC DNA]</scope>
    <source>
        <strain evidence="3">CGMCC 1.12192</strain>
    </source>
</reference>
<evidence type="ECO:0008006" key="4">
    <source>
        <dbReference type="Google" id="ProtNLM"/>
    </source>
</evidence>
<feature type="transmembrane region" description="Helical" evidence="1">
    <location>
        <begin position="24"/>
        <end position="47"/>
    </location>
</feature>
<keyword evidence="1" id="KW-0812">Transmembrane</keyword>
<gene>
    <name evidence="2" type="ORF">ACFPER_09195</name>
</gene>
<evidence type="ECO:0000256" key="1">
    <source>
        <dbReference type="SAM" id="Phobius"/>
    </source>
</evidence>
<dbReference type="EMBL" id="JBHSJC010000001">
    <property type="protein sequence ID" value="MFC4828962.1"/>
    <property type="molecule type" value="Genomic_DNA"/>
</dbReference>
<protein>
    <recommendedName>
        <fullName evidence="4">DUF4333 domain-containing protein</fullName>
    </recommendedName>
</protein>
<comment type="caution">
    <text evidence="2">The sequence shown here is derived from an EMBL/GenBank/DDBJ whole genome shotgun (WGS) entry which is preliminary data.</text>
</comment>
<proteinExistence type="predicted"/>
<keyword evidence="1" id="KW-1133">Transmembrane helix</keyword>
<name>A0ABV9R6Q1_9MICO</name>
<accession>A0ABV9R6Q1</accession>